<dbReference type="InterPro" id="IPR000073">
    <property type="entry name" value="AB_hydrolase_1"/>
</dbReference>
<dbReference type="SUPFAM" id="SSF53474">
    <property type="entry name" value="alpha/beta-Hydrolases"/>
    <property type="match status" value="1"/>
</dbReference>
<dbReference type="GO" id="GO:0005739">
    <property type="term" value="C:mitochondrion"/>
    <property type="evidence" value="ECO:0007669"/>
    <property type="project" value="TreeGrafter"/>
</dbReference>
<dbReference type="GeneID" id="36553157"/>
<gene>
    <name evidence="4" type="ORF">P170DRAFT_378703</name>
</gene>
<keyword evidence="2 4" id="KW-0378">Hydrolase</keyword>
<dbReference type="InterPro" id="IPR029058">
    <property type="entry name" value="AB_hydrolase_fold"/>
</dbReference>
<dbReference type="VEuPathDB" id="FungiDB:P170DRAFT_378703"/>
<sequence length="287" mass="32671">MATRQWASRLRHMHTSASSSASRIPLAYEVHEPKKHQPAGHRPPIIFLHGFLGSKRENARVSKHLSHDLSRQVYTLDLRNHGDSGHHWRHDYMEMALDVELFIKKQGFESATIIGHSMGAKTALTLALQAPDLVSDVVAVDNCPISLPLPGDFQKYMEGLVEVEQARVKTHAEGERILAKFEKSPVVRLFLLSNFIKDHRHQYLRSRLPLDILKAALGPLGDFPHETSPTKFLKPALFLRSRHSYYIPDSALSQIISFFPRSKIVDITCGHWIVQEKPEEFRQGMKP</sequence>
<reference evidence="4 5" key="1">
    <citation type="submission" date="2016-12" db="EMBL/GenBank/DDBJ databases">
        <title>The genomes of Aspergillus section Nigri reveals drivers in fungal speciation.</title>
        <authorList>
            <consortium name="DOE Joint Genome Institute"/>
            <person name="Vesth T.C."/>
            <person name="Nybo J."/>
            <person name="Theobald S."/>
            <person name="Brandl J."/>
            <person name="Frisvad J.C."/>
            <person name="Nielsen K.F."/>
            <person name="Lyhne E.K."/>
            <person name="Kogle M.E."/>
            <person name="Kuo A."/>
            <person name="Riley R."/>
            <person name="Clum A."/>
            <person name="Nolan M."/>
            <person name="Lipzen A."/>
            <person name="Salamov A."/>
            <person name="Henrissat B."/>
            <person name="Wiebenga A."/>
            <person name="De Vries R.P."/>
            <person name="Grigoriev I.V."/>
            <person name="Mortensen U.H."/>
            <person name="Andersen M.R."/>
            <person name="Baker S.E."/>
        </authorList>
    </citation>
    <scope>NUCLEOTIDE SEQUENCE [LARGE SCALE GENOMIC DNA]</scope>
    <source>
        <strain evidence="4 5">IBT 23096</strain>
    </source>
</reference>
<keyword evidence="5" id="KW-1185">Reference proteome</keyword>
<dbReference type="STRING" id="1392250.A0A2I2GII0"/>
<dbReference type="PANTHER" id="PTHR46118">
    <property type="entry name" value="PROTEIN ABHD11"/>
    <property type="match status" value="1"/>
</dbReference>
<protein>
    <submittedName>
        <fullName evidence="4">Putative alpha/beta fold family hydrolase</fullName>
    </submittedName>
</protein>
<proteinExistence type="inferred from homology"/>
<dbReference type="OrthoDB" id="8119704at2759"/>
<dbReference type="PANTHER" id="PTHR46118:SF4">
    <property type="entry name" value="PROTEIN ABHD11"/>
    <property type="match status" value="1"/>
</dbReference>
<dbReference type="Pfam" id="PF00561">
    <property type="entry name" value="Abhydrolase_1"/>
    <property type="match status" value="1"/>
</dbReference>
<evidence type="ECO:0000259" key="3">
    <source>
        <dbReference type="Pfam" id="PF00561"/>
    </source>
</evidence>
<comment type="similarity">
    <text evidence="1">Belongs to the AB hydrolase superfamily.</text>
</comment>
<accession>A0A2I2GII0</accession>
<dbReference type="EMBL" id="MSFO01000002">
    <property type="protein sequence ID" value="PLB52678.1"/>
    <property type="molecule type" value="Genomic_DNA"/>
</dbReference>
<evidence type="ECO:0000256" key="1">
    <source>
        <dbReference type="ARBA" id="ARBA00008645"/>
    </source>
</evidence>
<dbReference type="AlphaFoldDB" id="A0A2I2GII0"/>
<evidence type="ECO:0000313" key="5">
    <source>
        <dbReference type="Proteomes" id="UP000234275"/>
    </source>
</evidence>
<comment type="caution">
    <text evidence="4">The sequence shown here is derived from an EMBL/GenBank/DDBJ whole genome shotgun (WGS) entry which is preliminary data.</text>
</comment>
<name>A0A2I2GII0_9EURO</name>
<feature type="domain" description="AB hydrolase-1" evidence="3">
    <location>
        <begin position="43"/>
        <end position="278"/>
    </location>
</feature>
<feature type="non-terminal residue" evidence="4">
    <location>
        <position position="287"/>
    </location>
</feature>
<organism evidence="4 5">
    <name type="scientific">Aspergillus steynii IBT 23096</name>
    <dbReference type="NCBI Taxonomy" id="1392250"/>
    <lineage>
        <taxon>Eukaryota</taxon>
        <taxon>Fungi</taxon>
        <taxon>Dikarya</taxon>
        <taxon>Ascomycota</taxon>
        <taxon>Pezizomycotina</taxon>
        <taxon>Eurotiomycetes</taxon>
        <taxon>Eurotiomycetidae</taxon>
        <taxon>Eurotiales</taxon>
        <taxon>Aspergillaceae</taxon>
        <taxon>Aspergillus</taxon>
        <taxon>Aspergillus subgen. Circumdati</taxon>
    </lineage>
</organism>
<dbReference type="GO" id="GO:0052689">
    <property type="term" value="F:carboxylic ester hydrolase activity"/>
    <property type="evidence" value="ECO:0007669"/>
    <property type="project" value="TreeGrafter"/>
</dbReference>
<dbReference type="Proteomes" id="UP000234275">
    <property type="component" value="Unassembled WGS sequence"/>
</dbReference>
<dbReference type="Gene3D" id="3.40.50.1820">
    <property type="entry name" value="alpha/beta hydrolase"/>
    <property type="match status" value="1"/>
</dbReference>
<dbReference type="RefSeq" id="XP_024707980.1">
    <property type="nucleotide sequence ID" value="XM_024845458.1"/>
</dbReference>
<evidence type="ECO:0000256" key="2">
    <source>
        <dbReference type="ARBA" id="ARBA00022801"/>
    </source>
</evidence>
<evidence type="ECO:0000313" key="4">
    <source>
        <dbReference type="EMBL" id="PLB52678.1"/>
    </source>
</evidence>